<dbReference type="Proteomes" id="UP000788993">
    <property type="component" value="Unassembled WGS sequence"/>
</dbReference>
<evidence type="ECO:0000313" key="9">
    <source>
        <dbReference type="Proteomes" id="UP000788993"/>
    </source>
</evidence>
<dbReference type="PANTHER" id="PTHR16301">
    <property type="entry name" value="IMPACT-RELATED"/>
    <property type="match status" value="1"/>
</dbReference>
<dbReference type="Gene3D" id="3.10.110.10">
    <property type="entry name" value="Ubiquitin Conjugating Enzyme"/>
    <property type="match status" value="1"/>
</dbReference>
<dbReference type="GO" id="GO:0140469">
    <property type="term" value="P:GCN2-mediated signaling"/>
    <property type="evidence" value="ECO:0007669"/>
    <property type="project" value="TreeGrafter"/>
</dbReference>
<evidence type="ECO:0000256" key="1">
    <source>
        <dbReference type="ARBA" id="ARBA00004496"/>
    </source>
</evidence>
<evidence type="ECO:0000256" key="3">
    <source>
        <dbReference type="ARBA" id="ARBA00022490"/>
    </source>
</evidence>
<dbReference type="InterPro" id="IPR020569">
    <property type="entry name" value="UPF0029_Impact_CS"/>
</dbReference>
<dbReference type="InterPro" id="IPR006575">
    <property type="entry name" value="RWD_dom"/>
</dbReference>
<keyword evidence="3" id="KW-0963">Cytoplasm</keyword>
<dbReference type="SUPFAM" id="SSF54211">
    <property type="entry name" value="Ribosomal protein S5 domain 2-like"/>
    <property type="match status" value="1"/>
</dbReference>
<dbReference type="Gene3D" id="3.30.230.30">
    <property type="entry name" value="Impact, N-terminal domain"/>
    <property type="match status" value="1"/>
</dbReference>
<dbReference type="Pfam" id="PF05773">
    <property type="entry name" value="RWD"/>
    <property type="match status" value="1"/>
</dbReference>
<evidence type="ECO:0000256" key="2">
    <source>
        <dbReference type="ARBA" id="ARBA00007665"/>
    </source>
</evidence>
<dbReference type="Pfam" id="PF01205">
    <property type="entry name" value="Impact_N"/>
    <property type="match status" value="1"/>
</dbReference>
<accession>A0A9P8T2X3</accession>
<comment type="subcellular location">
    <subcellularLocation>
        <location evidence="1">Cytoplasm</location>
    </subcellularLocation>
</comment>
<dbReference type="SUPFAM" id="SSF54495">
    <property type="entry name" value="UBC-like"/>
    <property type="match status" value="1"/>
</dbReference>
<protein>
    <recommendedName>
        <fullName evidence="7">RWD domain-containing protein</fullName>
    </recommendedName>
</protein>
<name>A0A9P8T2X3_9ASCO</name>
<evidence type="ECO:0000313" key="8">
    <source>
        <dbReference type="EMBL" id="KAH3663231.1"/>
    </source>
</evidence>
<dbReference type="PROSITE" id="PS00910">
    <property type="entry name" value="UPF0029"/>
    <property type="match status" value="1"/>
</dbReference>
<gene>
    <name evidence="8" type="ORF">OGATHE_004807</name>
</gene>
<dbReference type="InterPro" id="IPR020568">
    <property type="entry name" value="Ribosomal_Su5_D2-typ_SF"/>
</dbReference>
<keyword evidence="6" id="KW-0346">Stress response</keyword>
<evidence type="ECO:0000259" key="7">
    <source>
        <dbReference type="PROSITE" id="PS50908"/>
    </source>
</evidence>
<dbReference type="AlphaFoldDB" id="A0A9P8T2X3"/>
<dbReference type="SMART" id="SM00591">
    <property type="entry name" value="RWD"/>
    <property type="match status" value="1"/>
</dbReference>
<dbReference type="PANTHER" id="PTHR16301:SF25">
    <property type="entry name" value="PROTEIN IMPACT"/>
    <property type="match status" value="1"/>
</dbReference>
<evidence type="ECO:0000256" key="6">
    <source>
        <dbReference type="ARBA" id="ARBA00023016"/>
    </source>
</evidence>
<evidence type="ECO:0000256" key="4">
    <source>
        <dbReference type="ARBA" id="ARBA00022491"/>
    </source>
</evidence>
<dbReference type="InterPro" id="IPR036956">
    <property type="entry name" value="Impact_N_sf"/>
</dbReference>
<proteinExistence type="inferred from homology"/>
<organism evidence="8 9">
    <name type="scientific">Ogataea polymorpha</name>
    <dbReference type="NCBI Taxonomy" id="460523"/>
    <lineage>
        <taxon>Eukaryota</taxon>
        <taxon>Fungi</taxon>
        <taxon>Dikarya</taxon>
        <taxon>Ascomycota</taxon>
        <taxon>Saccharomycotina</taxon>
        <taxon>Pichiomycetes</taxon>
        <taxon>Pichiales</taxon>
        <taxon>Pichiaceae</taxon>
        <taxon>Ogataea</taxon>
    </lineage>
</organism>
<dbReference type="InterPro" id="IPR001498">
    <property type="entry name" value="Impact_N"/>
</dbReference>
<dbReference type="InterPro" id="IPR023582">
    <property type="entry name" value="Impact"/>
</dbReference>
<dbReference type="CDD" id="cd23822">
    <property type="entry name" value="RWD_ScYIH1-like"/>
    <property type="match status" value="1"/>
</dbReference>
<keyword evidence="9" id="KW-1185">Reference proteome</keyword>
<dbReference type="GO" id="GO:0006446">
    <property type="term" value="P:regulation of translational initiation"/>
    <property type="evidence" value="ECO:0007669"/>
    <property type="project" value="TreeGrafter"/>
</dbReference>
<keyword evidence="5" id="KW-0810">Translation regulation</keyword>
<keyword evidence="4" id="KW-0678">Repressor</keyword>
<dbReference type="PROSITE" id="PS50908">
    <property type="entry name" value="RWD"/>
    <property type="match status" value="1"/>
</dbReference>
<sequence length="304" mass="34864">MISQELKDELDALEAIFPGCYDFISEQVYRFRIPKYEYISIRIRFPEKYPEEIPQILNVKCDKRGFDEKHVAQLLQEVLDSIFKPGVVCVFDFFTECDAILYSGEDEEQEEAVDANVEISTFERDPEPEDESEGVDEYEVDYTYNEEKERAKAKAKQQRPPKTLDPLANWSISEAISDRKSTFVGFARSVDSVEKAIEYLELLKQDRKVAKANHNMTAWRIKDPETGAQYQDCDDDGETAAGGRLLHLLSIMDVWNVMVVVSRWFGGVHIGPDRFKHINACARDAIVKGGFEIAGAKKKKKKKK</sequence>
<reference evidence="8" key="1">
    <citation type="journal article" date="2021" name="Open Biol.">
        <title>Shared evolutionary footprints suggest mitochondrial oxidative damage underlies multiple complex I losses in fungi.</title>
        <authorList>
            <person name="Schikora-Tamarit M.A."/>
            <person name="Marcet-Houben M."/>
            <person name="Nosek J."/>
            <person name="Gabaldon T."/>
        </authorList>
    </citation>
    <scope>NUCLEOTIDE SEQUENCE</scope>
    <source>
        <strain evidence="8">NCAIM Y.01608</strain>
    </source>
</reference>
<dbReference type="InterPro" id="IPR016135">
    <property type="entry name" value="UBQ-conjugating_enzyme/RWD"/>
</dbReference>
<dbReference type="OrthoDB" id="69641at2759"/>
<comment type="similarity">
    <text evidence="2">Belongs to the IMPACT family.</text>
</comment>
<evidence type="ECO:0000256" key="5">
    <source>
        <dbReference type="ARBA" id="ARBA00022845"/>
    </source>
</evidence>
<feature type="domain" description="RWD" evidence="7">
    <location>
        <begin position="8"/>
        <end position="104"/>
    </location>
</feature>
<dbReference type="EMBL" id="JAEUBD010001266">
    <property type="protein sequence ID" value="KAH3663231.1"/>
    <property type="molecule type" value="Genomic_DNA"/>
</dbReference>
<dbReference type="GO" id="GO:0005737">
    <property type="term" value="C:cytoplasm"/>
    <property type="evidence" value="ECO:0007669"/>
    <property type="project" value="UniProtKB-SubCell"/>
</dbReference>
<reference evidence="8" key="2">
    <citation type="submission" date="2021-01" db="EMBL/GenBank/DDBJ databases">
        <authorList>
            <person name="Schikora-Tamarit M.A."/>
        </authorList>
    </citation>
    <scope>NUCLEOTIDE SEQUENCE</scope>
    <source>
        <strain evidence="8">NCAIM Y.01608</strain>
    </source>
</reference>
<comment type="caution">
    <text evidence="8">The sequence shown here is derived from an EMBL/GenBank/DDBJ whole genome shotgun (WGS) entry which is preliminary data.</text>
</comment>